<dbReference type="InterPro" id="IPR008979">
    <property type="entry name" value="Galactose-bd-like_sf"/>
</dbReference>
<sequence length="176" mass="19192">MRILACIFALMATMSSAEPVQLNERFDAGAEARWRYIGDNVMGGVSAGQAQITAQGLNLTGQVSTDNNGGFIQVRREFEDGLSADVSALVLKVRGNGERYTVFLRTRQARLPWHNYKASFVAGQAWSEVRLELSTFERSTGLLPATISPEDVRSVGLAAYGADYEADLWVGAVRAE</sequence>
<protein>
    <submittedName>
        <fullName evidence="4">Complex I intermediate-associated protein 30 (CIA30)</fullName>
    </submittedName>
</protein>
<evidence type="ECO:0000256" key="1">
    <source>
        <dbReference type="ARBA" id="ARBA00007884"/>
    </source>
</evidence>
<evidence type="ECO:0000313" key="4">
    <source>
        <dbReference type="EMBL" id="OJI95447.1"/>
    </source>
</evidence>
<comment type="caution">
    <text evidence="4">The sequence shown here is derived from an EMBL/GenBank/DDBJ whole genome shotgun (WGS) entry which is preliminary data.</text>
</comment>
<dbReference type="PANTHER" id="PTHR13194">
    <property type="entry name" value="COMPLEX I INTERMEDIATE-ASSOCIATED PROTEIN 30"/>
    <property type="match status" value="1"/>
</dbReference>
<evidence type="ECO:0000259" key="3">
    <source>
        <dbReference type="Pfam" id="PF08547"/>
    </source>
</evidence>
<dbReference type="InterPro" id="IPR013857">
    <property type="entry name" value="NADH-UbQ_OxRdtase-assoc_prot30"/>
</dbReference>
<keyword evidence="2" id="KW-0732">Signal</keyword>
<gene>
    <name evidence="4" type="ORF">PFRI_02410</name>
</gene>
<reference evidence="4 5" key="1">
    <citation type="submission" date="2016-10" db="EMBL/GenBank/DDBJ databases">
        <title>Genome sequence of Planktotalea frisia SH6-1.</title>
        <authorList>
            <person name="Poehlein A."/>
            <person name="Bakenhus I."/>
            <person name="Voget S."/>
            <person name="Brinkhoff T."/>
            <person name="Simon M."/>
        </authorList>
    </citation>
    <scope>NUCLEOTIDE SEQUENCE [LARGE SCALE GENOMIC DNA]</scope>
    <source>
        <strain evidence="4 5">SH6-1</strain>
    </source>
</reference>
<dbReference type="Proteomes" id="UP000184514">
    <property type="component" value="Unassembled WGS sequence"/>
</dbReference>
<feature type="chain" id="PRO_5009887254" evidence="2">
    <location>
        <begin position="18"/>
        <end position="176"/>
    </location>
</feature>
<feature type="signal peptide" evidence="2">
    <location>
        <begin position="1"/>
        <end position="17"/>
    </location>
</feature>
<comment type="similarity">
    <text evidence="1">Belongs to the CIA30 family.</text>
</comment>
<dbReference type="InterPro" id="IPR039131">
    <property type="entry name" value="NDUFAF1"/>
</dbReference>
<dbReference type="PANTHER" id="PTHR13194:SF19">
    <property type="entry name" value="NAD(P)-BINDING ROSSMANN-FOLD SUPERFAMILY PROTEIN"/>
    <property type="match status" value="1"/>
</dbReference>
<feature type="domain" description="NADH:ubiquinone oxidoreductase intermediate-associated protein 30" evidence="3">
    <location>
        <begin position="31"/>
        <end position="160"/>
    </location>
</feature>
<dbReference type="SUPFAM" id="SSF49785">
    <property type="entry name" value="Galactose-binding domain-like"/>
    <property type="match status" value="1"/>
</dbReference>
<evidence type="ECO:0000313" key="5">
    <source>
        <dbReference type="Proteomes" id="UP000184514"/>
    </source>
</evidence>
<dbReference type="OrthoDB" id="442188at2"/>
<keyword evidence="5" id="KW-1185">Reference proteome</keyword>
<proteinExistence type="inferred from homology"/>
<accession>A0A1L9P1P7</accession>
<dbReference type="AlphaFoldDB" id="A0A1L9P1P7"/>
<dbReference type="RefSeq" id="WP_072628948.1">
    <property type="nucleotide sequence ID" value="NZ_MLCB01000021.1"/>
</dbReference>
<name>A0A1L9P1P7_9RHOB</name>
<dbReference type="STRING" id="696762.PFRI_02410"/>
<dbReference type="Pfam" id="PF08547">
    <property type="entry name" value="CIA30"/>
    <property type="match status" value="1"/>
</dbReference>
<dbReference type="EMBL" id="MLCB01000021">
    <property type="protein sequence ID" value="OJI95447.1"/>
    <property type="molecule type" value="Genomic_DNA"/>
</dbReference>
<organism evidence="4 5">
    <name type="scientific">Planktotalea frisia</name>
    <dbReference type="NCBI Taxonomy" id="696762"/>
    <lineage>
        <taxon>Bacteria</taxon>
        <taxon>Pseudomonadati</taxon>
        <taxon>Pseudomonadota</taxon>
        <taxon>Alphaproteobacteria</taxon>
        <taxon>Rhodobacterales</taxon>
        <taxon>Paracoccaceae</taxon>
        <taxon>Planktotalea</taxon>
    </lineage>
</organism>
<evidence type="ECO:0000256" key="2">
    <source>
        <dbReference type="SAM" id="SignalP"/>
    </source>
</evidence>